<dbReference type="STRING" id="266779.Meso_1854"/>
<organism evidence="5">
    <name type="scientific">Chelativorans sp. (strain BNC1)</name>
    <dbReference type="NCBI Taxonomy" id="266779"/>
    <lineage>
        <taxon>Bacteria</taxon>
        <taxon>Pseudomonadati</taxon>
        <taxon>Pseudomonadota</taxon>
        <taxon>Alphaproteobacteria</taxon>
        <taxon>Hyphomicrobiales</taxon>
        <taxon>Phyllobacteriaceae</taxon>
        <taxon>Chelativorans</taxon>
    </lineage>
</organism>
<dbReference type="Pfam" id="PF07302">
    <property type="entry name" value="AroM"/>
    <property type="match status" value="1"/>
</dbReference>
<feature type="domain" description="HTH luxR-type" evidence="4">
    <location>
        <begin position="243"/>
        <end position="308"/>
    </location>
</feature>
<protein>
    <submittedName>
        <fullName evidence="5">Transcriptional regulator, LuxR family</fullName>
    </submittedName>
</protein>
<gene>
    <name evidence="5" type="ordered locus">Meso_1854</name>
</gene>
<proteinExistence type="predicted"/>
<dbReference type="GO" id="GO:0003677">
    <property type="term" value="F:DNA binding"/>
    <property type="evidence" value="ECO:0007669"/>
    <property type="project" value="UniProtKB-KW"/>
</dbReference>
<dbReference type="InterPro" id="IPR010843">
    <property type="entry name" value="Uncharacterised_AroM"/>
</dbReference>
<evidence type="ECO:0000256" key="3">
    <source>
        <dbReference type="ARBA" id="ARBA00023163"/>
    </source>
</evidence>
<dbReference type="GO" id="GO:0006355">
    <property type="term" value="P:regulation of DNA-templated transcription"/>
    <property type="evidence" value="ECO:0007669"/>
    <property type="project" value="InterPro"/>
</dbReference>
<dbReference type="InterPro" id="IPR000792">
    <property type="entry name" value="Tscrpt_reg_LuxR_C"/>
</dbReference>
<evidence type="ECO:0000256" key="2">
    <source>
        <dbReference type="ARBA" id="ARBA00023125"/>
    </source>
</evidence>
<evidence type="ECO:0000259" key="4">
    <source>
        <dbReference type="PROSITE" id="PS50043"/>
    </source>
</evidence>
<dbReference type="CDD" id="cd06170">
    <property type="entry name" value="LuxR_C_like"/>
    <property type="match status" value="1"/>
</dbReference>
<keyword evidence="1" id="KW-0805">Transcription regulation</keyword>
<sequence>MKKRVCFITLGQSPRPELISEVLEHIREPIDYTEIGALDGLSDGEIEPPRSLRDTPLVTRLASGEQVVVSSEFINRRLDIVTAQIDRLGHDLLVLLASGIFRKFETSTPLIHGQLAVDEWIASFILGTAQLGVVFPLRKQASDPVTLHDYGILIQNYQTVAYSGEASRIDETALLLRDVDFILMHSVGYTKEMAQQLASESHKPVVTARRVIAGALHLRLMEMGSTAHHSFAQASELDLIKRLPRPEEPLTGREQEVLSLVLEGRSNKEIAKQLGISHRTVEIHRSRAMAKYNATTAMQLIRRAMIENPG</sequence>
<reference evidence="5" key="1">
    <citation type="submission" date="2006-06" db="EMBL/GenBank/DDBJ databases">
        <title>Complete sequence of chromosome of Chelativorans sp. BNC1.</title>
        <authorList>
            <consortium name="US DOE Joint Genome Institute"/>
            <person name="Copeland A."/>
            <person name="Lucas S."/>
            <person name="Lapidus A."/>
            <person name="Barry K."/>
            <person name="Detter J.C."/>
            <person name="Glavina del Rio T."/>
            <person name="Hammon N."/>
            <person name="Israni S."/>
            <person name="Dalin E."/>
            <person name="Tice H."/>
            <person name="Pitluck S."/>
            <person name="Chertkov O."/>
            <person name="Brettin T."/>
            <person name="Bruce D."/>
            <person name="Han C."/>
            <person name="Tapia R."/>
            <person name="Gilna P."/>
            <person name="Schmutz J."/>
            <person name="Larimer F."/>
            <person name="Land M."/>
            <person name="Hauser L."/>
            <person name="Kyrpides N."/>
            <person name="Mikhailova N."/>
            <person name="Richardson P."/>
        </authorList>
    </citation>
    <scope>NUCLEOTIDE SEQUENCE</scope>
    <source>
        <strain evidence="5">BNC1</strain>
    </source>
</reference>
<dbReference type="AlphaFoldDB" id="Q11H78"/>
<dbReference type="Pfam" id="PF00196">
    <property type="entry name" value="GerE"/>
    <property type="match status" value="1"/>
</dbReference>
<dbReference type="PANTHER" id="PTHR44688">
    <property type="entry name" value="DNA-BINDING TRANSCRIPTIONAL ACTIVATOR DEVR_DOSR"/>
    <property type="match status" value="1"/>
</dbReference>
<dbReference type="PROSITE" id="PS00622">
    <property type="entry name" value="HTH_LUXR_1"/>
    <property type="match status" value="1"/>
</dbReference>
<dbReference type="InterPro" id="IPR016032">
    <property type="entry name" value="Sig_transdc_resp-reg_C-effctor"/>
</dbReference>
<dbReference type="HOGENOM" id="CLU_077346_0_0_5"/>
<evidence type="ECO:0000313" key="5">
    <source>
        <dbReference type="EMBL" id="ABG63247.1"/>
    </source>
</evidence>
<dbReference type="KEGG" id="mes:Meso_1854"/>
<dbReference type="PANTHER" id="PTHR44688:SF16">
    <property type="entry name" value="DNA-BINDING TRANSCRIPTIONAL ACTIVATOR DEVR_DOSR"/>
    <property type="match status" value="1"/>
</dbReference>
<accession>Q11H78</accession>
<dbReference type="InterPro" id="IPR036388">
    <property type="entry name" value="WH-like_DNA-bd_sf"/>
</dbReference>
<dbReference type="PRINTS" id="PR00038">
    <property type="entry name" value="HTHLUXR"/>
</dbReference>
<dbReference type="EMBL" id="CP000390">
    <property type="protein sequence ID" value="ABG63247.1"/>
    <property type="molecule type" value="Genomic_DNA"/>
</dbReference>
<evidence type="ECO:0000256" key="1">
    <source>
        <dbReference type="ARBA" id="ARBA00023015"/>
    </source>
</evidence>
<keyword evidence="2" id="KW-0238">DNA-binding</keyword>
<dbReference type="eggNOG" id="COG2197">
    <property type="taxonomic scope" value="Bacteria"/>
</dbReference>
<dbReference type="PROSITE" id="PS50043">
    <property type="entry name" value="HTH_LUXR_2"/>
    <property type="match status" value="1"/>
</dbReference>
<keyword evidence="3" id="KW-0804">Transcription</keyword>
<dbReference type="Gene3D" id="1.10.10.10">
    <property type="entry name" value="Winged helix-like DNA-binding domain superfamily/Winged helix DNA-binding domain"/>
    <property type="match status" value="1"/>
</dbReference>
<dbReference type="SMART" id="SM00421">
    <property type="entry name" value="HTH_LUXR"/>
    <property type="match status" value="1"/>
</dbReference>
<dbReference type="SUPFAM" id="SSF46894">
    <property type="entry name" value="C-terminal effector domain of the bipartite response regulators"/>
    <property type="match status" value="1"/>
</dbReference>
<name>Q11H78_CHESB</name>